<feature type="transmembrane region" description="Helical" evidence="2">
    <location>
        <begin position="47"/>
        <end position="74"/>
    </location>
</feature>
<dbReference type="Proteomes" id="UP000005220">
    <property type="component" value="Chromosome 4"/>
</dbReference>
<keyword evidence="2" id="KW-1133">Transmembrane helix</keyword>
<dbReference type="InterPro" id="IPR043136">
    <property type="entry name" value="B30.2/SPRY_sf"/>
</dbReference>
<evidence type="ECO:0000313" key="4">
    <source>
        <dbReference type="EMBL" id="CCF57952.1"/>
    </source>
</evidence>
<dbReference type="Pfam" id="PF00622">
    <property type="entry name" value="SPRY"/>
    <property type="match status" value="1"/>
</dbReference>
<feature type="region of interest" description="Disordered" evidence="1">
    <location>
        <begin position="1"/>
        <end position="41"/>
    </location>
</feature>
<gene>
    <name evidence="4" type="primary">KAFR0D03040</name>
    <name evidence="4" type="ORF">KAFR_0D03040</name>
</gene>
<dbReference type="FunCoup" id="H2AUA2">
    <property type="interactions" value="43"/>
</dbReference>
<organism evidence="4 5">
    <name type="scientific">Kazachstania africana (strain ATCC 22294 / BCRC 22015 / CBS 2517 / CECT 1963 / NBRC 1671 / NRRL Y-8276)</name>
    <name type="common">Yeast</name>
    <name type="synonym">Kluyveromyces africanus</name>
    <dbReference type="NCBI Taxonomy" id="1071382"/>
    <lineage>
        <taxon>Eukaryota</taxon>
        <taxon>Fungi</taxon>
        <taxon>Dikarya</taxon>
        <taxon>Ascomycota</taxon>
        <taxon>Saccharomycotina</taxon>
        <taxon>Saccharomycetes</taxon>
        <taxon>Saccharomycetales</taxon>
        <taxon>Saccharomycetaceae</taxon>
        <taxon>Kazachstania</taxon>
    </lineage>
</organism>
<protein>
    <recommendedName>
        <fullName evidence="3">B30.2/SPRY domain-containing protein</fullName>
    </recommendedName>
</protein>
<dbReference type="InterPro" id="IPR003877">
    <property type="entry name" value="SPRY_dom"/>
</dbReference>
<evidence type="ECO:0000259" key="3">
    <source>
        <dbReference type="PROSITE" id="PS50188"/>
    </source>
</evidence>
<dbReference type="KEGG" id="kaf:KAFR_0D03040"/>
<evidence type="ECO:0000256" key="2">
    <source>
        <dbReference type="SAM" id="Phobius"/>
    </source>
</evidence>
<proteinExistence type="predicted"/>
<evidence type="ECO:0000313" key="5">
    <source>
        <dbReference type="Proteomes" id="UP000005220"/>
    </source>
</evidence>
<dbReference type="GeneID" id="13885910"/>
<evidence type="ECO:0000256" key="1">
    <source>
        <dbReference type="SAM" id="MobiDB-lite"/>
    </source>
</evidence>
<reference evidence="4 5" key="1">
    <citation type="journal article" date="2011" name="Proc. Natl. Acad. Sci. U.S.A.">
        <title>Evolutionary erosion of yeast sex chromosomes by mating-type switching accidents.</title>
        <authorList>
            <person name="Gordon J.L."/>
            <person name="Armisen D."/>
            <person name="Proux-Wera E."/>
            <person name="Oheigeartaigh S.S."/>
            <person name="Byrne K.P."/>
            <person name="Wolfe K.H."/>
        </authorList>
    </citation>
    <scope>NUCLEOTIDE SEQUENCE [LARGE SCALE GENOMIC DNA]</scope>
    <source>
        <strain evidence="5">ATCC 22294 / BCRC 22015 / CBS 2517 / CECT 1963 / NBRC 1671 / NRRL Y-8276</strain>
    </source>
</reference>
<keyword evidence="2" id="KW-0812">Transmembrane</keyword>
<feature type="compositionally biased region" description="Basic residues" evidence="1">
    <location>
        <begin position="541"/>
        <end position="560"/>
    </location>
</feature>
<dbReference type="SMART" id="SM00449">
    <property type="entry name" value="SPRY"/>
    <property type="match status" value="1"/>
</dbReference>
<dbReference type="STRING" id="1071382.H2AUA2"/>
<dbReference type="Gene3D" id="2.60.120.920">
    <property type="match status" value="1"/>
</dbReference>
<dbReference type="GO" id="GO:1990756">
    <property type="term" value="F:ubiquitin-like ligase-substrate adaptor activity"/>
    <property type="evidence" value="ECO:0007669"/>
    <property type="project" value="EnsemblFungi"/>
</dbReference>
<keyword evidence="2" id="KW-0472">Membrane</keyword>
<dbReference type="InParanoid" id="H2AUA2"/>
<feature type="compositionally biased region" description="Polar residues" evidence="1">
    <location>
        <begin position="495"/>
        <end position="504"/>
    </location>
</feature>
<sequence>MIVPQYTNVFSRPEESRPGYDDSGPIQFANELTPPQPPSGFDSDPGAISLAFLISLSVTFAMLMLILIVIAAYLTFFSTDETEYDEENASRSNVPPNIGRTRPFHSLLFNKKHNGLLLDSSFNEPGDSEDSVKFKEIERNEFKKMSNFEIQLYERCKEFQKLSPPNVSEFGTFLKSNDLTFIKDRGISSFYLLPSINDNVDIEGNFLPSFIVQDKLDVTFTKFNQSSSTIMNYPFPYNKKDAVYFEVKVFKHFNEHSNTIFSIGLTTIPNPYFRIPGTYKYSIAYESTGKLRINNPFTASTLLPKLQEGDVVGFGYKYKTGTIFITHNGKKLMDVTQGVNIDLFVSIGAINASYTRTYTKDGLLEDPDNVSLREALSEGRDIQLPEKIQKVHDPNNISDMIENDEVQLQLNLGQIGYVFIEANVKKYAFASVYGQIGVPPAYNGAELNKDIILQKGEELPPSYLDNNNDNIISIGTSTAGQLGLLEGTSSDRRTSNYSQNQSHDLQYERASSAYDQEHNAYDDALAENELSDNEGGNTKTAKQRKQHKKHHKKRKKRLRK</sequence>
<dbReference type="HOGENOM" id="CLU_026177_0_0_1"/>
<dbReference type="OrthoDB" id="258495at2759"/>
<dbReference type="eggNOG" id="KOG1477">
    <property type="taxonomic scope" value="Eukaryota"/>
</dbReference>
<dbReference type="RefSeq" id="XP_003957087.1">
    <property type="nucleotide sequence ID" value="XM_003957038.1"/>
</dbReference>
<dbReference type="SUPFAM" id="SSF49899">
    <property type="entry name" value="Concanavalin A-like lectins/glucanases"/>
    <property type="match status" value="1"/>
</dbReference>
<keyword evidence="5" id="KW-1185">Reference proteome</keyword>
<feature type="compositionally biased region" description="Polar residues" evidence="1">
    <location>
        <begin position="1"/>
        <end position="10"/>
    </location>
</feature>
<feature type="region of interest" description="Disordered" evidence="1">
    <location>
        <begin position="486"/>
        <end position="505"/>
    </location>
</feature>
<dbReference type="GO" id="GO:0043328">
    <property type="term" value="P:protein transport to vacuole involved in ubiquitin-dependent protein catabolic process via the multivesicular body sorting pathway"/>
    <property type="evidence" value="ECO:0007669"/>
    <property type="project" value="EnsemblFungi"/>
</dbReference>
<feature type="region of interest" description="Disordered" evidence="1">
    <location>
        <begin position="517"/>
        <end position="560"/>
    </location>
</feature>
<name>H2AUA2_KAZAF</name>
<dbReference type="InterPro" id="IPR001870">
    <property type="entry name" value="B30.2/SPRY"/>
</dbReference>
<dbReference type="EMBL" id="HE650824">
    <property type="protein sequence ID" value="CCF57952.1"/>
    <property type="molecule type" value="Genomic_DNA"/>
</dbReference>
<feature type="domain" description="B30.2/SPRY" evidence="3">
    <location>
        <begin position="178"/>
        <end position="366"/>
    </location>
</feature>
<dbReference type="AlphaFoldDB" id="H2AUA2"/>
<dbReference type="InterPro" id="IPR013320">
    <property type="entry name" value="ConA-like_dom_sf"/>
</dbReference>
<accession>H2AUA2</accession>
<dbReference type="PROSITE" id="PS50188">
    <property type="entry name" value="B302_SPRY"/>
    <property type="match status" value="1"/>
</dbReference>
<dbReference type="GO" id="GO:0000324">
    <property type="term" value="C:fungal-type vacuole"/>
    <property type="evidence" value="ECO:0007669"/>
    <property type="project" value="EnsemblFungi"/>
</dbReference>